<protein>
    <submittedName>
        <fullName evidence="1">Uncharacterized protein</fullName>
    </submittedName>
</protein>
<dbReference type="AlphaFoldDB" id="A0A452R035"/>
<reference evidence="1" key="2">
    <citation type="submission" date="2025-08" db="UniProtKB">
        <authorList>
            <consortium name="Ensembl"/>
        </authorList>
    </citation>
    <scope>IDENTIFICATION</scope>
</reference>
<evidence type="ECO:0000313" key="2">
    <source>
        <dbReference type="Proteomes" id="UP000291022"/>
    </source>
</evidence>
<reference evidence="2" key="1">
    <citation type="submission" date="2016-06" db="EMBL/GenBank/DDBJ databases">
        <title>De novo assembly and RNA-Seq shows season-dependent expression and editing in black bear kidneys.</title>
        <authorList>
            <person name="Korstanje R."/>
            <person name="Srivastava A."/>
            <person name="Sarsani V.K."/>
            <person name="Sheehan S.M."/>
            <person name="Seger R.L."/>
            <person name="Barter M.E."/>
            <person name="Lindqvist C."/>
            <person name="Brody L.C."/>
            <person name="Mullikin J.C."/>
        </authorList>
    </citation>
    <scope>NUCLEOTIDE SEQUENCE [LARGE SCALE GENOMIC DNA]</scope>
</reference>
<dbReference type="Proteomes" id="UP000291022">
    <property type="component" value="Unassembled WGS sequence"/>
</dbReference>
<reference evidence="1" key="3">
    <citation type="submission" date="2025-09" db="UniProtKB">
        <authorList>
            <consortium name="Ensembl"/>
        </authorList>
    </citation>
    <scope>IDENTIFICATION</scope>
</reference>
<name>A0A452R035_URSAM</name>
<proteinExistence type="predicted"/>
<sequence length="72" mass="8314">MNTKLSTNHFQRKVMTPWLISTSLLKGKLPSSQFYSYLHLLHVVCLTNMDLRRVITLSSMCAEYSSQMTSMI</sequence>
<evidence type="ECO:0000313" key="1">
    <source>
        <dbReference type="Ensembl" id="ENSUAMP00000011485.1"/>
    </source>
</evidence>
<organism evidence="1 2">
    <name type="scientific">Ursus americanus</name>
    <name type="common">American black bear</name>
    <name type="synonym">Euarctos americanus</name>
    <dbReference type="NCBI Taxonomy" id="9643"/>
    <lineage>
        <taxon>Eukaryota</taxon>
        <taxon>Metazoa</taxon>
        <taxon>Chordata</taxon>
        <taxon>Craniata</taxon>
        <taxon>Vertebrata</taxon>
        <taxon>Euteleostomi</taxon>
        <taxon>Mammalia</taxon>
        <taxon>Eutheria</taxon>
        <taxon>Laurasiatheria</taxon>
        <taxon>Carnivora</taxon>
        <taxon>Caniformia</taxon>
        <taxon>Ursidae</taxon>
        <taxon>Ursus</taxon>
    </lineage>
</organism>
<dbReference type="GeneTree" id="ENSGT00910000148729"/>
<dbReference type="Ensembl" id="ENSUAMT00000012912.1">
    <property type="protein sequence ID" value="ENSUAMP00000011485.1"/>
    <property type="gene ID" value="ENSUAMG00000009380.1"/>
</dbReference>
<keyword evidence="2" id="KW-1185">Reference proteome</keyword>
<dbReference type="OMA" id="VMTPWLI"/>
<accession>A0A452R035</accession>